<keyword evidence="2" id="KW-1185">Reference proteome</keyword>
<evidence type="ECO:0000313" key="2">
    <source>
        <dbReference type="Proteomes" id="UP000765509"/>
    </source>
</evidence>
<evidence type="ECO:0000313" key="1">
    <source>
        <dbReference type="EMBL" id="MBW0523710.1"/>
    </source>
</evidence>
<gene>
    <name evidence="1" type="ORF">O181_063425</name>
</gene>
<dbReference type="Proteomes" id="UP000765509">
    <property type="component" value="Unassembled WGS sequence"/>
</dbReference>
<protein>
    <submittedName>
        <fullName evidence="1">Uncharacterized protein</fullName>
    </submittedName>
</protein>
<reference evidence="1" key="1">
    <citation type="submission" date="2021-03" db="EMBL/GenBank/DDBJ databases">
        <title>Draft genome sequence of rust myrtle Austropuccinia psidii MF-1, a brazilian biotype.</title>
        <authorList>
            <person name="Quecine M.C."/>
            <person name="Pachon D.M.R."/>
            <person name="Bonatelli M.L."/>
            <person name="Correr F.H."/>
            <person name="Franceschini L.M."/>
            <person name="Leite T.F."/>
            <person name="Margarido G.R.A."/>
            <person name="Almeida C.A."/>
            <person name="Ferrarezi J.A."/>
            <person name="Labate C.A."/>
        </authorList>
    </citation>
    <scope>NUCLEOTIDE SEQUENCE</scope>
    <source>
        <strain evidence="1">MF-1</strain>
    </source>
</reference>
<accession>A0A9Q3EIS7</accession>
<name>A0A9Q3EIS7_9BASI</name>
<dbReference type="EMBL" id="AVOT02030515">
    <property type="protein sequence ID" value="MBW0523710.1"/>
    <property type="molecule type" value="Genomic_DNA"/>
</dbReference>
<comment type="caution">
    <text evidence="1">The sequence shown here is derived from an EMBL/GenBank/DDBJ whole genome shotgun (WGS) entry which is preliminary data.</text>
</comment>
<organism evidence="1 2">
    <name type="scientific">Austropuccinia psidii MF-1</name>
    <dbReference type="NCBI Taxonomy" id="1389203"/>
    <lineage>
        <taxon>Eukaryota</taxon>
        <taxon>Fungi</taxon>
        <taxon>Dikarya</taxon>
        <taxon>Basidiomycota</taxon>
        <taxon>Pucciniomycotina</taxon>
        <taxon>Pucciniomycetes</taxon>
        <taxon>Pucciniales</taxon>
        <taxon>Sphaerophragmiaceae</taxon>
        <taxon>Austropuccinia</taxon>
    </lineage>
</organism>
<proteinExistence type="predicted"/>
<sequence>MELIGTIVKEIILPHRKGNIRLKPEFLVLADSHIQGLSLETDDQRIYGIDVYSSKNQHITIVTYKEKKLSLDIYQLSGQDPLEEFLQEFIEGQFSAKLSLLKALWKIRPPFSIGEHSLANF</sequence>
<dbReference type="AlphaFoldDB" id="A0A9Q3EIS7"/>